<proteinExistence type="inferred from homology"/>
<dbReference type="EMBL" id="VWSG01000008">
    <property type="protein sequence ID" value="KAA5533965.1"/>
    <property type="molecule type" value="Genomic_DNA"/>
</dbReference>
<evidence type="ECO:0000313" key="6">
    <source>
        <dbReference type="EMBL" id="KAA5533965.1"/>
    </source>
</evidence>
<gene>
    <name evidence="6" type="ORF">F0460_11570</name>
</gene>
<dbReference type="InterPro" id="IPR014284">
    <property type="entry name" value="RNA_pol_sigma-70_dom"/>
</dbReference>
<accession>A0A5M6CKX1</accession>
<dbReference type="SUPFAM" id="SSF88946">
    <property type="entry name" value="Sigma2 domain of RNA polymerase sigma factors"/>
    <property type="match status" value="1"/>
</dbReference>
<keyword evidence="2" id="KW-0805">Transcription regulation</keyword>
<dbReference type="RefSeq" id="WP_150013386.1">
    <property type="nucleotide sequence ID" value="NZ_VWSG01000008.1"/>
</dbReference>
<dbReference type="GO" id="GO:0006352">
    <property type="term" value="P:DNA-templated transcription initiation"/>
    <property type="evidence" value="ECO:0007669"/>
    <property type="project" value="InterPro"/>
</dbReference>
<evidence type="ECO:0000256" key="2">
    <source>
        <dbReference type="ARBA" id="ARBA00023015"/>
    </source>
</evidence>
<evidence type="ECO:0000313" key="7">
    <source>
        <dbReference type="Proteomes" id="UP000325141"/>
    </source>
</evidence>
<sequence>MPERNFELLKNSDPAALEKIHAQYRRLIFWVGRRWIDDDFVVENLVQDTFLKLWECRETIKDPLHILFFLKFVMKRNCYAHHAKPRNKFFKTNVHSFESYENYENSVTGYDPADAVQDLKGQEEDQQFFDHLNTVLPLIRPERRHLINLCLKYGFRYKAIAQVMGKGIMETVNEVKRAIEDIKVIVDRRKVLEKKDTGMVETVPQTISERQSQVLMLRCEKKFSFAAIAQELNLSQKEVHAEFMAAYKFRQQNMKELL</sequence>
<dbReference type="GO" id="GO:0016987">
    <property type="term" value="F:sigma factor activity"/>
    <property type="evidence" value="ECO:0007669"/>
    <property type="project" value="UniProtKB-KW"/>
</dbReference>
<evidence type="ECO:0000256" key="1">
    <source>
        <dbReference type="ARBA" id="ARBA00010641"/>
    </source>
</evidence>
<dbReference type="NCBIfam" id="TIGR02937">
    <property type="entry name" value="sigma70-ECF"/>
    <property type="match status" value="1"/>
</dbReference>
<evidence type="ECO:0000256" key="4">
    <source>
        <dbReference type="ARBA" id="ARBA00023163"/>
    </source>
</evidence>
<dbReference type="InterPro" id="IPR039425">
    <property type="entry name" value="RNA_pol_sigma-70-like"/>
</dbReference>
<dbReference type="InterPro" id="IPR007627">
    <property type="entry name" value="RNA_pol_sigma70_r2"/>
</dbReference>
<name>A0A5M6CKX1_9FLAO</name>
<feature type="domain" description="RNA polymerase sigma-70 region 2" evidence="5">
    <location>
        <begin position="22"/>
        <end position="84"/>
    </location>
</feature>
<dbReference type="InterPro" id="IPR013325">
    <property type="entry name" value="RNA_pol_sigma_r2"/>
</dbReference>
<comment type="similarity">
    <text evidence="1">Belongs to the sigma-70 factor family. ECF subfamily.</text>
</comment>
<evidence type="ECO:0000256" key="3">
    <source>
        <dbReference type="ARBA" id="ARBA00023082"/>
    </source>
</evidence>
<keyword evidence="4" id="KW-0804">Transcription</keyword>
<keyword evidence="3" id="KW-0731">Sigma factor</keyword>
<dbReference type="PANTHER" id="PTHR43133">
    <property type="entry name" value="RNA POLYMERASE ECF-TYPE SIGMA FACTO"/>
    <property type="match status" value="1"/>
</dbReference>
<keyword evidence="7" id="KW-1185">Reference proteome</keyword>
<dbReference type="Proteomes" id="UP000325141">
    <property type="component" value="Unassembled WGS sequence"/>
</dbReference>
<dbReference type="InterPro" id="IPR013324">
    <property type="entry name" value="RNA_pol_sigma_r3/r4-like"/>
</dbReference>
<protein>
    <submittedName>
        <fullName evidence="6">Sigma-70 family RNA polymerase sigma factor</fullName>
    </submittedName>
</protein>
<dbReference type="Gene3D" id="1.10.1740.10">
    <property type="match status" value="1"/>
</dbReference>
<dbReference type="Pfam" id="PF04542">
    <property type="entry name" value="Sigma70_r2"/>
    <property type="match status" value="1"/>
</dbReference>
<organism evidence="6 7">
    <name type="scientific">Paenimyroides baculatum</name>
    <dbReference type="NCBI Taxonomy" id="2608000"/>
    <lineage>
        <taxon>Bacteria</taxon>
        <taxon>Pseudomonadati</taxon>
        <taxon>Bacteroidota</taxon>
        <taxon>Flavobacteriia</taxon>
        <taxon>Flavobacteriales</taxon>
        <taxon>Flavobacteriaceae</taxon>
        <taxon>Paenimyroides</taxon>
    </lineage>
</organism>
<evidence type="ECO:0000259" key="5">
    <source>
        <dbReference type="Pfam" id="PF04542"/>
    </source>
</evidence>
<dbReference type="PANTHER" id="PTHR43133:SF46">
    <property type="entry name" value="RNA POLYMERASE SIGMA-70 FACTOR ECF SUBFAMILY"/>
    <property type="match status" value="1"/>
</dbReference>
<dbReference type="SUPFAM" id="SSF88659">
    <property type="entry name" value="Sigma3 and sigma4 domains of RNA polymerase sigma factors"/>
    <property type="match status" value="1"/>
</dbReference>
<dbReference type="AlphaFoldDB" id="A0A5M6CKX1"/>
<reference evidence="6 7" key="1">
    <citation type="submission" date="2019-09" db="EMBL/GenBank/DDBJ databases">
        <title>Genome sequence and assembly of Flavobacterium sp.</title>
        <authorList>
            <person name="Chhetri G."/>
        </authorList>
    </citation>
    <scope>NUCLEOTIDE SEQUENCE [LARGE SCALE GENOMIC DNA]</scope>
    <source>
        <strain evidence="6 7">SNL9</strain>
    </source>
</reference>
<comment type="caution">
    <text evidence="6">The sequence shown here is derived from an EMBL/GenBank/DDBJ whole genome shotgun (WGS) entry which is preliminary data.</text>
</comment>